<proteinExistence type="predicted"/>
<dbReference type="AlphaFoldDB" id="A0A852TNW0"/>
<organism evidence="2 3">
    <name type="scientific">Spinactinospora alkalitolerans</name>
    <dbReference type="NCBI Taxonomy" id="687207"/>
    <lineage>
        <taxon>Bacteria</taxon>
        <taxon>Bacillati</taxon>
        <taxon>Actinomycetota</taxon>
        <taxon>Actinomycetes</taxon>
        <taxon>Streptosporangiales</taxon>
        <taxon>Nocardiopsidaceae</taxon>
        <taxon>Spinactinospora</taxon>
    </lineage>
</organism>
<evidence type="ECO:0000313" key="3">
    <source>
        <dbReference type="Proteomes" id="UP000589036"/>
    </source>
</evidence>
<accession>A0A852TNW0</accession>
<evidence type="ECO:0000313" key="2">
    <source>
        <dbReference type="EMBL" id="NYE44977.1"/>
    </source>
</evidence>
<comment type="caution">
    <text evidence="2">The sequence shown here is derived from an EMBL/GenBank/DDBJ whole genome shotgun (WGS) entry which is preliminary data.</text>
</comment>
<protein>
    <submittedName>
        <fullName evidence="2">Uncharacterized protein</fullName>
    </submittedName>
</protein>
<gene>
    <name evidence="2" type="ORF">HDA32_000097</name>
</gene>
<evidence type="ECO:0000256" key="1">
    <source>
        <dbReference type="SAM" id="Phobius"/>
    </source>
</evidence>
<keyword evidence="1" id="KW-1133">Transmembrane helix</keyword>
<reference evidence="2 3" key="1">
    <citation type="submission" date="2020-07" db="EMBL/GenBank/DDBJ databases">
        <title>Sequencing the genomes of 1000 actinobacteria strains.</title>
        <authorList>
            <person name="Klenk H.-P."/>
        </authorList>
    </citation>
    <scope>NUCLEOTIDE SEQUENCE [LARGE SCALE GENOMIC DNA]</scope>
    <source>
        <strain evidence="2 3">CXB654</strain>
    </source>
</reference>
<keyword evidence="1" id="KW-0472">Membrane</keyword>
<keyword evidence="1" id="KW-0812">Transmembrane</keyword>
<sequence length="80" mass="8453">MRGGRLKGPLGSIERPASALRFRLVLAVFGVLVLLTGALLAALWAHSAPLTVLLVAGCAAAGTNAYWVGRRLHHERRPAS</sequence>
<feature type="transmembrane region" description="Helical" evidence="1">
    <location>
        <begin position="50"/>
        <end position="68"/>
    </location>
</feature>
<name>A0A852TNW0_9ACTN</name>
<dbReference type="EMBL" id="JACCCC010000001">
    <property type="protein sequence ID" value="NYE44977.1"/>
    <property type="molecule type" value="Genomic_DNA"/>
</dbReference>
<feature type="transmembrane region" description="Helical" evidence="1">
    <location>
        <begin position="20"/>
        <end position="44"/>
    </location>
</feature>
<dbReference type="RefSeq" id="WP_179641281.1">
    <property type="nucleotide sequence ID" value="NZ_BAAAYY010000005.1"/>
</dbReference>
<dbReference type="Proteomes" id="UP000589036">
    <property type="component" value="Unassembled WGS sequence"/>
</dbReference>
<keyword evidence="3" id="KW-1185">Reference proteome</keyword>